<dbReference type="InterPro" id="IPR000120">
    <property type="entry name" value="Amidase"/>
</dbReference>
<gene>
    <name evidence="4" type="ORF">I4I82_07085</name>
</gene>
<evidence type="ECO:0000256" key="1">
    <source>
        <dbReference type="ARBA" id="ARBA00009199"/>
    </source>
</evidence>
<dbReference type="InterPro" id="IPR023631">
    <property type="entry name" value="Amidase_dom"/>
</dbReference>
<dbReference type="PANTHER" id="PTHR11895:SF7">
    <property type="entry name" value="GLUTAMYL-TRNA(GLN) AMIDOTRANSFERASE SUBUNIT A, MITOCHONDRIAL"/>
    <property type="match status" value="1"/>
</dbReference>
<evidence type="ECO:0000313" key="4">
    <source>
        <dbReference type="EMBL" id="MBW0127446.1"/>
    </source>
</evidence>
<name>A0ABS6U5E2_9PSEU</name>
<sequence>MTAREQAAALRRGDLGAVELVEHALRRVEALDGGLGAFVTVTADRALDEARAAEKRLAAGGDDLPPFLGVPTAIKDLAMTAGVATSFGSPVYAGWVPDVDDDSARLLRTAGTISLGKTATPEFGLPPYTEPAGRPAAVTPWDPTRLAGGSSGGAGAATAAGLVAFAHGTDGGGSIRIPAAACGLVGLKTSRGLVSRGPAGGDPLGMSVSGPLARTVDDAAAMLDALADVVPGEPYPLLAPRPETYLAAALRAAPRRLRIGRYRTPPVPDAVLDPACVDAYERATDLLTGLGHEVVEFAPGIDGSFLPVFETLWAVLAHGHPVPPEAEPLLAPLTRWWRDRGSAVSGPEYLAATQSALAVTRRVVGAQAAAGVDVVLTPMLAQLPRPVGWFTDGGDPAEDFARQKRFTPFTATYNITGQPALSLPVAFARPVDGPADGPELPVSVQLVGRAGDDALLLELGAQLDAASGRDAARRPPDVVTPPTRRARVTWSHGA</sequence>
<dbReference type="Pfam" id="PF01425">
    <property type="entry name" value="Amidase"/>
    <property type="match status" value="1"/>
</dbReference>
<comment type="caution">
    <text evidence="4">The sequence shown here is derived from an EMBL/GenBank/DDBJ whole genome shotgun (WGS) entry which is preliminary data.</text>
</comment>
<proteinExistence type="inferred from homology"/>
<keyword evidence="5" id="KW-1185">Reference proteome</keyword>
<evidence type="ECO:0000259" key="3">
    <source>
        <dbReference type="Pfam" id="PF01425"/>
    </source>
</evidence>
<protein>
    <submittedName>
        <fullName evidence="4">Amidase</fullName>
    </submittedName>
</protein>
<dbReference type="Proteomes" id="UP000694300">
    <property type="component" value="Unassembled WGS sequence"/>
</dbReference>
<dbReference type="EMBL" id="JADQDF010000001">
    <property type="protein sequence ID" value="MBW0127446.1"/>
    <property type="molecule type" value="Genomic_DNA"/>
</dbReference>
<organism evidence="4 5">
    <name type="scientific">Pseudonocardia oceani</name>
    <dbReference type="NCBI Taxonomy" id="2792013"/>
    <lineage>
        <taxon>Bacteria</taxon>
        <taxon>Bacillati</taxon>
        <taxon>Actinomycetota</taxon>
        <taxon>Actinomycetes</taxon>
        <taxon>Pseudonocardiales</taxon>
        <taxon>Pseudonocardiaceae</taxon>
        <taxon>Pseudonocardia</taxon>
    </lineage>
</organism>
<feature type="domain" description="Amidase" evidence="3">
    <location>
        <begin position="19"/>
        <end position="457"/>
    </location>
</feature>
<evidence type="ECO:0000256" key="2">
    <source>
        <dbReference type="SAM" id="MobiDB-lite"/>
    </source>
</evidence>
<reference evidence="4 5" key="1">
    <citation type="submission" date="2020-11" db="EMBL/GenBank/DDBJ databases">
        <title>Pseudonocardia abyssalis sp. nov. and Pseudonocardia oceani sp. nov., description and phylogenomic analysis of two novel actinomycetes isolated from the deep Southern Ocean.</title>
        <authorList>
            <person name="Parra J."/>
        </authorList>
    </citation>
    <scope>NUCLEOTIDE SEQUENCE [LARGE SCALE GENOMIC DNA]</scope>
    <source>
        <strain evidence="5">KRD185</strain>
    </source>
</reference>
<dbReference type="PANTHER" id="PTHR11895">
    <property type="entry name" value="TRANSAMIDASE"/>
    <property type="match status" value="1"/>
</dbReference>
<dbReference type="PROSITE" id="PS00571">
    <property type="entry name" value="AMIDASES"/>
    <property type="match status" value="1"/>
</dbReference>
<comment type="similarity">
    <text evidence="1">Belongs to the amidase family.</text>
</comment>
<feature type="region of interest" description="Disordered" evidence="2">
    <location>
        <begin position="466"/>
        <end position="494"/>
    </location>
</feature>
<evidence type="ECO:0000313" key="5">
    <source>
        <dbReference type="Proteomes" id="UP000694300"/>
    </source>
</evidence>
<dbReference type="InterPro" id="IPR020556">
    <property type="entry name" value="Amidase_CS"/>
</dbReference>
<accession>A0ABS6U5E2</accession>